<dbReference type="CDD" id="cd00063">
    <property type="entry name" value="FN3"/>
    <property type="match status" value="1"/>
</dbReference>
<accession>A0A9P0PFJ5</accession>
<dbReference type="AlphaFoldDB" id="A0A9P0PFJ5"/>
<reference evidence="1" key="1">
    <citation type="submission" date="2022-03" db="EMBL/GenBank/DDBJ databases">
        <authorList>
            <person name="Sayadi A."/>
        </authorList>
    </citation>
    <scope>NUCLEOTIDE SEQUENCE</scope>
</reference>
<dbReference type="InterPro" id="IPR013783">
    <property type="entry name" value="Ig-like_fold"/>
</dbReference>
<dbReference type="InterPro" id="IPR003961">
    <property type="entry name" value="FN3_dom"/>
</dbReference>
<evidence type="ECO:0000313" key="1">
    <source>
        <dbReference type="EMBL" id="CAH1981398.1"/>
    </source>
</evidence>
<dbReference type="Proteomes" id="UP001152888">
    <property type="component" value="Unassembled WGS sequence"/>
</dbReference>
<keyword evidence="2" id="KW-1185">Reference proteome</keyword>
<organism evidence="1 2">
    <name type="scientific">Acanthoscelides obtectus</name>
    <name type="common">Bean weevil</name>
    <name type="synonym">Bruchus obtectus</name>
    <dbReference type="NCBI Taxonomy" id="200917"/>
    <lineage>
        <taxon>Eukaryota</taxon>
        <taxon>Metazoa</taxon>
        <taxon>Ecdysozoa</taxon>
        <taxon>Arthropoda</taxon>
        <taxon>Hexapoda</taxon>
        <taxon>Insecta</taxon>
        <taxon>Pterygota</taxon>
        <taxon>Neoptera</taxon>
        <taxon>Endopterygota</taxon>
        <taxon>Coleoptera</taxon>
        <taxon>Polyphaga</taxon>
        <taxon>Cucujiformia</taxon>
        <taxon>Chrysomeloidea</taxon>
        <taxon>Chrysomelidae</taxon>
        <taxon>Bruchinae</taxon>
        <taxon>Bruchini</taxon>
        <taxon>Acanthoscelides</taxon>
    </lineage>
</organism>
<proteinExistence type="predicted"/>
<protein>
    <recommendedName>
        <fullName evidence="3">Fibronectin type-III domain-containing protein</fullName>
    </recommendedName>
</protein>
<dbReference type="EMBL" id="CAKOFQ010006908">
    <property type="protein sequence ID" value="CAH1981398.1"/>
    <property type="molecule type" value="Genomic_DNA"/>
</dbReference>
<gene>
    <name evidence="1" type="ORF">ACAOBT_LOCUS14454</name>
</gene>
<dbReference type="SUPFAM" id="SSF49265">
    <property type="entry name" value="Fibronectin type III"/>
    <property type="match status" value="1"/>
</dbReference>
<evidence type="ECO:0008006" key="3">
    <source>
        <dbReference type="Google" id="ProtNLM"/>
    </source>
</evidence>
<dbReference type="OrthoDB" id="6736921at2759"/>
<name>A0A9P0PFJ5_ACAOB</name>
<evidence type="ECO:0000313" key="2">
    <source>
        <dbReference type="Proteomes" id="UP001152888"/>
    </source>
</evidence>
<sequence length="75" mass="8538">MKLKVLQEAVQCINFERTYRKAPQKPPSSVNVTGVNPSTVRVTWRYVQPSLEEEPLQGYKVFQKRGCLGISALML</sequence>
<comment type="caution">
    <text evidence="1">The sequence shown here is derived from an EMBL/GenBank/DDBJ whole genome shotgun (WGS) entry which is preliminary data.</text>
</comment>
<dbReference type="InterPro" id="IPR036116">
    <property type="entry name" value="FN3_sf"/>
</dbReference>
<dbReference type="Gene3D" id="2.60.40.10">
    <property type="entry name" value="Immunoglobulins"/>
    <property type="match status" value="1"/>
</dbReference>